<dbReference type="PANTHER" id="PTHR11851">
    <property type="entry name" value="METALLOPROTEASE"/>
    <property type="match status" value="1"/>
</dbReference>
<reference evidence="2" key="1">
    <citation type="submission" date="2014-09" db="EMBL/GenBank/DDBJ databases">
        <authorList>
            <person name="Mudge J."/>
            <person name="Ramaraj T."/>
            <person name="Lindquist I.E."/>
            <person name="Bharti A.K."/>
            <person name="Sundararajan A."/>
            <person name="Cameron C.T."/>
            <person name="Woodward J.E."/>
            <person name="May G.D."/>
            <person name="Brubaker C."/>
            <person name="Broadhvest J."/>
            <person name="Wilkins T.A."/>
        </authorList>
    </citation>
    <scope>NUCLEOTIDE SEQUENCE</scope>
    <source>
        <strain evidence="2">cv. AKA8401</strain>
    </source>
</reference>
<protein>
    <submittedName>
        <fullName evidence="1">Mitochondrial-processing peptidase subunit alpha</fullName>
    </submittedName>
</protein>
<evidence type="ECO:0000313" key="1">
    <source>
        <dbReference type="EMBL" id="KHF99111.1"/>
    </source>
</evidence>
<sequence length="132" mass="14468">MAFKSTTSCGHLCIVKEVEAIGDVVKIIGQLCIVVRFDGVMGQQDFGCSHFVPTAINVAIKELFSVATPGQVDWKYLDRDKQSIKSAILMNLESGMVASEDISKQVSTYGERYGCLQAIDVPSYYSVSSKFK</sequence>
<dbReference type="Gene3D" id="3.30.830.10">
    <property type="entry name" value="Metalloenzyme, LuxS/M16 peptidase-like"/>
    <property type="match status" value="1"/>
</dbReference>
<dbReference type="Proteomes" id="UP000032142">
    <property type="component" value="Unassembled WGS sequence"/>
</dbReference>
<gene>
    <name evidence="1" type="ORF">F383_20343</name>
</gene>
<evidence type="ECO:0000313" key="2">
    <source>
        <dbReference type="Proteomes" id="UP000032142"/>
    </source>
</evidence>
<organism evidence="1 2">
    <name type="scientific">Gossypium arboreum</name>
    <name type="common">Tree cotton</name>
    <name type="synonym">Gossypium nanking</name>
    <dbReference type="NCBI Taxonomy" id="29729"/>
    <lineage>
        <taxon>Eukaryota</taxon>
        <taxon>Viridiplantae</taxon>
        <taxon>Streptophyta</taxon>
        <taxon>Embryophyta</taxon>
        <taxon>Tracheophyta</taxon>
        <taxon>Spermatophyta</taxon>
        <taxon>Magnoliopsida</taxon>
        <taxon>eudicotyledons</taxon>
        <taxon>Gunneridae</taxon>
        <taxon>Pentapetalae</taxon>
        <taxon>rosids</taxon>
        <taxon>malvids</taxon>
        <taxon>Malvales</taxon>
        <taxon>Malvaceae</taxon>
        <taxon>Malvoideae</taxon>
        <taxon>Gossypium</taxon>
    </lineage>
</organism>
<accession>A0A0B0MFD9</accession>
<proteinExistence type="predicted"/>
<keyword evidence="2" id="KW-1185">Reference proteome</keyword>
<comment type="caution">
    <text evidence="1">The sequence shown here is derived from an EMBL/GenBank/DDBJ whole genome shotgun (WGS) entry which is preliminary data.</text>
</comment>
<dbReference type="GO" id="GO:0005739">
    <property type="term" value="C:mitochondrion"/>
    <property type="evidence" value="ECO:0007669"/>
    <property type="project" value="TreeGrafter"/>
</dbReference>
<dbReference type="InterPro" id="IPR050361">
    <property type="entry name" value="MPP/UQCRC_Complex"/>
</dbReference>
<name>A0A0B0MFD9_GOSAR</name>
<dbReference type="AlphaFoldDB" id="A0A0B0MFD9"/>
<dbReference type="EMBL" id="JRRC01064839">
    <property type="protein sequence ID" value="KHF99111.1"/>
    <property type="molecule type" value="Genomic_DNA"/>
</dbReference>
<dbReference type="PANTHER" id="PTHR11851:SF190">
    <property type="entry name" value="MITOCHONDRIAL-PROCESSING PEPTIDASE SUBUNIT ALPHA"/>
    <property type="match status" value="1"/>
</dbReference>